<dbReference type="CDD" id="cd02440">
    <property type="entry name" value="AdoMet_MTases"/>
    <property type="match status" value="1"/>
</dbReference>
<evidence type="ECO:0000256" key="2">
    <source>
        <dbReference type="ARBA" id="ARBA00022603"/>
    </source>
</evidence>
<reference evidence="6" key="1">
    <citation type="submission" date="2021-03" db="EMBL/GenBank/DDBJ databases">
        <title>Assistant Professor.</title>
        <authorList>
            <person name="Huq M.A."/>
        </authorList>
    </citation>
    <scope>NUCLEOTIDE SEQUENCE [LARGE SCALE GENOMIC DNA]</scope>
    <source>
        <strain evidence="6">MAH-28</strain>
    </source>
</reference>
<evidence type="ECO:0000313" key="6">
    <source>
        <dbReference type="Proteomes" id="UP000679126"/>
    </source>
</evidence>
<dbReference type="Proteomes" id="UP000679126">
    <property type="component" value="Unassembled WGS sequence"/>
</dbReference>
<dbReference type="InterPro" id="IPR029063">
    <property type="entry name" value="SAM-dependent_MTases_sf"/>
</dbReference>
<dbReference type="GO" id="GO:0032259">
    <property type="term" value="P:methylation"/>
    <property type="evidence" value="ECO:0007669"/>
    <property type="project" value="UniProtKB-KW"/>
</dbReference>
<keyword evidence="3" id="KW-0808">Transferase</keyword>
<dbReference type="RefSeq" id="WP_209142393.1">
    <property type="nucleotide sequence ID" value="NZ_JAGHKP010000001.1"/>
</dbReference>
<keyword evidence="6" id="KW-1185">Reference proteome</keyword>
<dbReference type="Pfam" id="PF08241">
    <property type="entry name" value="Methyltransf_11"/>
    <property type="match status" value="1"/>
</dbReference>
<dbReference type="PANTHER" id="PTHR44942">
    <property type="entry name" value="METHYLTRANSF_11 DOMAIN-CONTAINING PROTEIN"/>
    <property type="match status" value="1"/>
</dbReference>
<accession>A0ABS3Y7Z9</accession>
<gene>
    <name evidence="5" type="ORF">J7I43_01140</name>
</gene>
<comment type="similarity">
    <text evidence="1">Belongs to the methyltransferase superfamily.</text>
</comment>
<dbReference type="GO" id="GO:0008168">
    <property type="term" value="F:methyltransferase activity"/>
    <property type="evidence" value="ECO:0007669"/>
    <property type="project" value="UniProtKB-KW"/>
</dbReference>
<dbReference type="SUPFAM" id="SSF53335">
    <property type="entry name" value="S-adenosyl-L-methionine-dependent methyltransferases"/>
    <property type="match status" value="1"/>
</dbReference>
<organism evidence="5 6">
    <name type="scientific">Chitinophaga chungangae</name>
    <dbReference type="NCBI Taxonomy" id="2821488"/>
    <lineage>
        <taxon>Bacteria</taxon>
        <taxon>Pseudomonadati</taxon>
        <taxon>Bacteroidota</taxon>
        <taxon>Chitinophagia</taxon>
        <taxon>Chitinophagales</taxon>
        <taxon>Chitinophagaceae</taxon>
        <taxon>Chitinophaga</taxon>
    </lineage>
</organism>
<dbReference type="InterPro" id="IPR051052">
    <property type="entry name" value="Diverse_substrate_MTase"/>
</dbReference>
<dbReference type="Gene3D" id="3.40.50.150">
    <property type="entry name" value="Vaccinia Virus protein VP39"/>
    <property type="match status" value="1"/>
</dbReference>
<protein>
    <submittedName>
        <fullName evidence="5">Class I SAM-dependent methyltransferase</fullName>
    </submittedName>
</protein>
<feature type="domain" description="Methyltransferase type 11" evidence="4">
    <location>
        <begin position="43"/>
        <end position="134"/>
    </location>
</feature>
<evidence type="ECO:0000256" key="3">
    <source>
        <dbReference type="ARBA" id="ARBA00022679"/>
    </source>
</evidence>
<evidence type="ECO:0000259" key="4">
    <source>
        <dbReference type="Pfam" id="PF08241"/>
    </source>
</evidence>
<dbReference type="PANTHER" id="PTHR44942:SF4">
    <property type="entry name" value="METHYLTRANSFERASE TYPE 11 DOMAIN-CONTAINING PROTEIN"/>
    <property type="match status" value="1"/>
</dbReference>
<proteinExistence type="inferred from homology"/>
<evidence type="ECO:0000256" key="1">
    <source>
        <dbReference type="ARBA" id="ARBA00008361"/>
    </source>
</evidence>
<comment type="caution">
    <text evidence="5">The sequence shown here is derived from an EMBL/GenBank/DDBJ whole genome shotgun (WGS) entry which is preliminary data.</text>
</comment>
<dbReference type="EMBL" id="JAGHKP010000001">
    <property type="protein sequence ID" value="MBO9150796.1"/>
    <property type="molecule type" value="Genomic_DNA"/>
</dbReference>
<sequence>MDNTQRFNHRVESYAAYRPDYPAEMVGFLQGKYNLGPGKPIADVGAGTGISTALFLKAGYAVFAVEPNTPMLEKATEMLGKYPGFHAVNGSAENTTLGSESVDAVIAAQAFHWFNPQQSKNEFLRILRPGGIVALIWNERRVHSDFEKDYEALINRHGKDYIKVRHRNIDMEHIAAFFSPHAVELNTFTNAQVFGLEGLKGRLSSSSYMPLSTEAGYAEMMEDLEKLFARFSENGRITISYETKVYSGIFK</sequence>
<keyword evidence="2 5" id="KW-0489">Methyltransferase</keyword>
<name>A0ABS3Y7Z9_9BACT</name>
<evidence type="ECO:0000313" key="5">
    <source>
        <dbReference type="EMBL" id="MBO9150796.1"/>
    </source>
</evidence>
<dbReference type="InterPro" id="IPR013216">
    <property type="entry name" value="Methyltransf_11"/>
</dbReference>